<dbReference type="Proteomes" id="UP000662814">
    <property type="component" value="Chromosome"/>
</dbReference>
<dbReference type="EMBL" id="CP061169">
    <property type="protein sequence ID" value="QPZ37462.1"/>
    <property type="molecule type" value="Genomic_DNA"/>
</dbReference>
<dbReference type="RefSeq" id="WP_166991831.1">
    <property type="nucleotide sequence ID" value="NZ_CP061169.1"/>
</dbReference>
<organism evidence="1 2">
    <name type="scientific">Paramicrobacterium chengjingii</name>
    <dbReference type="NCBI Taxonomy" id="2769067"/>
    <lineage>
        <taxon>Bacteria</taxon>
        <taxon>Bacillati</taxon>
        <taxon>Actinomycetota</taxon>
        <taxon>Actinomycetes</taxon>
        <taxon>Micrococcales</taxon>
        <taxon>Microbacteriaceae</taxon>
        <taxon>Paramicrobacterium</taxon>
    </lineage>
</organism>
<accession>A0ABX6YF90</accession>
<proteinExistence type="predicted"/>
<sequence>MAAARDSHAVGRGRIESSLSRSVLVTECFDQYRLTGERAVEIIADVATAVESWSDVADTFIGDKGSIPAFAVAFDNDNTQRAAELAPRSAATVIGSFADGDLGSSRSGRTWVPSHIRNGRKVEGYWRH</sequence>
<evidence type="ECO:0000313" key="1">
    <source>
        <dbReference type="EMBL" id="QPZ37462.1"/>
    </source>
</evidence>
<keyword evidence="2" id="KW-1185">Reference proteome</keyword>
<reference evidence="1 2" key="1">
    <citation type="submission" date="2020-12" db="EMBL/GenBank/DDBJ databases">
        <title>Microbacterium sp. HY060.</title>
        <authorList>
            <person name="Zhou J."/>
        </authorList>
    </citation>
    <scope>NUCLEOTIDE SEQUENCE [LARGE SCALE GENOMIC DNA]</scope>
    <source>
        <strain evidence="1 2">HY60</strain>
    </source>
</reference>
<gene>
    <name evidence="1" type="ORF">HCR76_11520</name>
</gene>
<name>A0ABX6YF90_9MICO</name>
<protein>
    <submittedName>
        <fullName evidence="1">Uncharacterized protein</fullName>
    </submittedName>
</protein>
<evidence type="ECO:0000313" key="2">
    <source>
        <dbReference type="Proteomes" id="UP000662814"/>
    </source>
</evidence>